<comment type="caution">
    <text evidence="2">The sequence shown here is derived from an EMBL/GenBank/DDBJ whole genome shotgun (WGS) entry which is preliminary data.</text>
</comment>
<name>A0A929FB01_LEPEC</name>
<feature type="compositionally biased region" description="Low complexity" evidence="1">
    <location>
        <begin position="455"/>
        <end position="469"/>
    </location>
</feature>
<keyword evidence="3" id="KW-1185">Reference proteome</keyword>
<dbReference type="EMBL" id="JADEXP010000194">
    <property type="protein sequence ID" value="MBE9068722.1"/>
    <property type="molecule type" value="Genomic_DNA"/>
</dbReference>
<reference evidence="2" key="1">
    <citation type="submission" date="2020-10" db="EMBL/GenBank/DDBJ databases">
        <authorList>
            <person name="Castelo-Branco R."/>
            <person name="Eusebio N."/>
            <person name="Adriana R."/>
            <person name="Vieira A."/>
            <person name="Brugerolle De Fraissinette N."/>
            <person name="Rezende De Castro R."/>
            <person name="Schneider M.P."/>
            <person name="Vasconcelos V."/>
            <person name="Leao P.N."/>
        </authorList>
    </citation>
    <scope>NUCLEOTIDE SEQUENCE</scope>
    <source>
        <strain evidence="2">LEGE 11479</strain>
    </source>
</reference>
<organism evidence="2 3">
    <name type="scientific">Leptolyngbya cf. ectocarpi LEGE 11479</name>
    <dbReference type="NCBI Taxonomy" id="1828722"/>
    <lineage>
        <taxon>Bacteria</taxon>
        <taxon>Bacillati</taxon>
        <taxon>Cyanobacteriota</taxon>
        <taxon>Cyanophyceae</taxon>
        <taxon>Leptolyngbyales</taxon>
        <taxon>Leptolyngbyaceae</taxon>
        <taxon>Leptolyngbya group</taxon>
        <taxon>Leptolyngbya</taxon>
    </lineage>
</organism>
<sequence>MQDYFKSQKIVADYLYFYYRGKKFSGKGVTEWNPETGFELDIFLSQNEGLERVEARGLCVSEPSDFCSIRIWTDSFGWAIVPNFPIHRYKTDLLGSGKYFSIKFNRMYFCEPGGNSPVADTYWTGNCLFRLKGRNRFSDQMRIETKIKGQLLKSKGGQGFLYEKNNYRVIGYFIEKDLFYLTWRLPKSEYTKGQAWKWPLGFQEALQIWLGKTISLLKREMNRNTHKLIEFRQDVEALSLGDFRLIAAPSVQNDAIIALAKFFCKEEVKTGVEVCRNIFDQVMDANQQRSQAAQELLVATTLEATIRTLYNVPTSGQDNSRGLVQQRLKGQFKGTYLSKAWTAHCERAIEAFERLRLRNAHPDWLETLGDPAAVEKVREAVDDMLYLCLFYGYMILAIAGLRDKNPEFPTPHQQWGPLFVVSKSDDLDDFPSFKKLSKDSGYHAKMMAARKHLASSKQASTTSSSTMSEKQSDLSS</sequence>
<evidence type="ECO:0000313" key="2">
    <source>
        <dbReference type="EMBL" id="MBE9068722.1"/>
    </source>
</evidence>
<dbReference type="Proteomes" id="UP000615026">
    <property type="component" value="Unassembled WGS sequence"/>
</dbReference>
<proteinExistence type="predicted"/>
<evidence type="ECO:0000313" key="3">
    <source>
        <dbReference type="Proteomes" id="UP000615026"/>
    </source>
</evidence>
<dbReference type="RefSeq" id="WP_193994655.1">
    <property type="nucleotide sequence ID" value="NZ_JADEXP010000194.1"/>
</dbReference>
<evidence type="ECO:0000256" key="1">
    <source>
        <dbReference type="SAM" id="MobiDB-lite"/>
    </source>
</evidence>
<accession>A0A929FB01</accession>
<dbReference type="AlphaFoldDB" id="A0A929FB01"/>
<protein>
    <submittedName>
        <fullName evidence="2">Uncharacterized protein</fullName>
    </submittedName>
</protein>
<gene>
    <name evidence="2" type="ORF">IQ260_18915</name>
</gene>
<feature type="region of interest" description="Disordered" evidence="1">
    <location>
        <begin position="451"/>
        <end position="476"/>
    </location>
</feature>